<protein>
    <submittedName>
        <fullName evidence="2">Phenylalanine--tRNA ligase</fullName>
    </submittedName>
</protein>
<dbReference type="RefSeq" id="WP_020580977.1">
    <property type="nucleotide sequence ID" value="NZ_JOJP01000001.1"/>
</dbReference>
<dbReference type="GO" id="GO:0016874">
    <property type="term" value="F:ligase activity"/>
    <property type="evidence" value="ECO:0007669"/>
    <property type="project" value="UniProtKB-KW"/>
</dbReference>
<dbReference type="Proteomes" id="UP000027997">
    <property type="component" value="Unassembled WGS sequence"/>
</dbReference>
<gene>
    <name evidence="2" type="ORF">GV64_06620</name>
</gene>
<dbReference type="EMBL" id="JOJP01000001">
    <property type="protein sequence ID" value="KEI70450.1"/>
    <property type="molecule type" value="Genomic_DNA"/>
</dbReference>
<evidence type="ECO:0000313" key="2">
    <source>
        <dbReference type="EMBL" id="KEI70450.1"/>
    </source>
</evidence>
<dbReference type="Pfam" id="PF10517">
    <property type="entry name" value="DM13"/>
    <property type="match status" value="1"/>
</dbReference>
<name>A0A081K8H4_9GAMM</name>
<dbReference type="AlphaFoldDB" id="A0A081K8H4"/>
<keyword evidence="3" id="KW-1185">Reference proteome</keyword>
<keyword evidence="2" id="KW-0436">Ligase</keyword>
<accession>A0A081K8H4</accession>
<proteinExistence type="predicted"/>
<evidence type="ECO:0000259" key="1">
    <source>
        <dbReference type="PROSITE" id="PS51549"/>
    </source>
</evidence>
<organism evidence="2 3">
    <name type="scientific">Endozoicomonas elysicola</name>
    <dbReference type="NCBI Taxonomy" id="305900"/>
    <lineage>
        <taxon>Bacteria</taxon>
        <taxon>Pseudomonadati</taxon>
        <taxon>Pseudomonadota</taxon>
        <taxon>Gammaproteobacteria</taxon>
        <taxon>Oceanospirillales</taxon>
        <taxon>Endozoicomonadaceae</taxon>
        <taxon>Endozoicomonas</taxon>
    </lineage>
</organism>
<sequence>MKVSRLLLLAVSHCLCLLIGFAAGIYLLPILTAPDAPSVSVIEDSRKSQRFQGEFIRDRKDSDQLHWGEGEFSINRDSISFTGKLAPGPDYKLYLSPVFIETEAAFNQHKSEMMRVGDIKTFDNFLIPLPATIDPAKYNTVIIWCEAFGQFITSGTYQP</sequence>
<feature type="domain" description="DM13" evidence="1">
    <location>
        <begin position="53"/>
        <end position="158"/>
    </location>
</feature>
<dbReference type="STRING" id="305900.GV64_06620"/>
<evidence type="ECO:0000313" key="3">
    <source>
        <dbReference type="Proteomes" id="UP000027997"/>
    </source>
</evidence>
<comment type="caution">
    <text evidence="2">The sequence shown here is derived from an EMBL/GenBank/DDBJ whole genome shotgun (WGS) entry which is preliminary data.</text>
</comment>
<reference evidence="2 3" key="1">
    <citation type="submission" date="2014-06" db="EMBL/GenBank/DDBJ databases">
        <title>Whole Genome Sequences of Three Symbiotic Endozoicomonas Bacteria.</title>
        <authorList>
            <person name="Neave M.J."/>
            <person name="Apprill A."/>
            <person name="Voolstra C.R."/>
        </authorList>
    </citation>
    <scope>NUCLEOTIDE SEQUENCE [LARGE SCALE GENOMIC DNA]</scope>
    <source>
        <strain evidence="2 3">DSM 22380</strain>
    </source>
</reference>
<dbReference type="PROSITE" id="PS51549">
    <property type="entry name" value="DM13"/>
    <property type="match status" value="1"/>
</dbReference>
<dbReference type="InterPro" id="IPR019545">
    <property type="entry name" value="DM13_domain"/>
</dbReference>
<dbReference type="eggNOG" id="ENOG5032QUS">
    <property type="taxonomic scope" value="Bacteria"/>
</dbReference>